<feature type="region of interest" description="Disordered" evidence="1">
    <location>
        <begin position="101"/>
        <end position="132"/>
    </location>
</feature>
<evidence type="ECO:0000313" key="2">
    <source>
        <dbReference type="EMBL" id="KGT77234.1"/>
    </source>
</evidence>
<comment type="caution">
    <text evidence="2">The sequence shown here is derived from an EMBL/GenBank/DDBJ whole genome shotgun (WGS) entry which is preliminary data.</text>
</comment>
<accession>A0A0A3XVA7</accession>
<evidence type="ECO:0000313" key="3">
    <source>
        <dbReference type="Proteomes" id="UP000030377"/>
    </source>
</evidence>
<reference evidence="2 3" key="1">
    <citation type="submission" date="2014-09" db="EMBL/GenBank/DDBJ databases">
        <title>Draft genome of Bradyrhizobium japonicum Is-34.</title>
        <authorList>
            <person name="Tsurumaru H."/>
            <person name="Yamakawa T."/>
            <person name="Hashimoto S."/>
            <person name="Okizaki K."/>
            <person name="Kanesaki Y."/>
            <person name="Yoshikawa H."/>
            <person name="Yajima S."/>
        </authorList>
    </citation>
    <scope>NUCLEOTIDE SEQUENCE [LARGE SCALE GENOMIC DNA]</scope>
    <source>
        <strain evidence="2 3">Is-34</strain>
    </source>
</reference>
<feature type="compositionally biased region" description="Basic and acidic residues" evidence="1">
    <location>
        <begin position="122"/>
        <end position="132"/>
    </location>
</feature>
<dbReference type="EMBL" id="JRPN01000018">
    <property type="protein sequence ID" value="KGT77234.1"/>
    <property type="molecule type" value="Genomic_DNA"/>
</dbReference>
<dbReference type="AlphaFoldDB" id="A0A0A3XVA7"/>
<dbReference type="Proteomes" id="UP000030377">
    <property type="component" value="Unassembled WGS sequence"/>
</dbReference>
<gene>
    <name evidence="2" type="ORF">MA20_21780</name>
</gene>
<organism evidence="2 3">
    <name type="scientific">Bradyrhizobium japonicum</name>
    <dbReference type="NCBI Taxonomy" id="375"/>
    <lineage>
        <taxon>Bacteria</taxon>
        <taxon>Pseudomonadati</taxon>
        <taxon>Pseudomonadota</taxon>
        <taxon>Alphaproteobacteria</taxon>
        <taxon>Hyphomicrobiales</taxon>
        <taxon>Nitrobacteraceae</taxon>
        <taxon>Bradyrhizobium</taxon>
    </lineage>
</organism>
<name>A0A0A3XVA7_BRAJP</name>
<proteinExistence type="predicted"/>
<sequence>MKAALLVLPLLGQPAMPISDRVPVFNVEALCRDVSADDKASGLTLAQDAGECVRDETIARQQLSSTWLTVPGPARDSCEGEAAAGGIQSYVDLLTCLQMAGWANPTPPPKPPLRGASKMRNAKNELKNELKN</sequence>
<evidence type="ECO:0000256" key="1">
    <source>
        <dbReference type="SAM" id="MobiDB-lite"/>
    </source>
</evidence>
<dbReference type="RefSeq" id="WP_028160509.1">
    <property type="nucleotide sequence ID" value="NZ_CP126005.1"/>
</dbReference>
<protein>
    <submittedName>
        <fullName evidence="2">Uncharacterized protein</fullName>
    </submittedName>
</protein>